<keyword evidence="5" id="KW-0472">Membrane</keyword>
<evidence type="ECO:0000256" key="7">
    <source>
        <dbReference type="SAM" id="SignalP"/>
    </source>
</evidence>
<dbReference type="KEGG" id="pfer:IRI77_29495"/>
<dbReference type="GO" id="GO:0004180">
    <property type="term" value="F:carboxypeptidase activity"/>
    <property type="evidence" value="ECO:0007669"/>
    <property type="project" value="UniProtKB-KW"/>
</dbReference>
<protein>
    <submittedName>
        <fullName evidence="9">Carboxypeptidase regulatory-like domain-containing protein</fullName>
    </submittedName>
</protein>
<gene>
    <name evidence="9" type="ORF">IRI77_29495</name>
</gene>
<dbReference type="Gene3D" id="2.60.40.1120">
    <property type="entry name" value="Carboxypeptidase-like, regulatory domain"/>
    <property type="match status" value="1"/>
</dbReference>
<comment type="subcellular location">
    <subcellularLocation>
        <location evidence="1">Cell outer membrane</location>
        <topology evidence="1">Multi-pass membrane protein</topology>
    </subcellularLocation>
</comment>
<dbReference type="GO" id="GO:0044718">
    <property type="term" value="P:siderophore transmembrane transport"/>
    <property type="evidence" value="ECO:0007669"/>
    <property type="project" value="TreeGrafter"/>
</dbReference>
<name>A0A7S7NNJ6_PALFE</name>
<keyword evidence="9" id="KW-0378">Hydrolase</keyword>
<keyword evidence="3" id="KW-1134">Transmembrane beta strand</keyword>
<dbReference type="PANTHER" id="PTHR30069:SF46">
    <property type="entry name" value="OAR PROTEIN"/>
    <property type="match status" value="1"/>
</dbReference>
<evidence type="ECO:0000256" key="3">
    <source>
        <dbReference type="ARBA" id="ARBA00022452"/>
    </source>
</evidence>
<feature type="chain" id="PRO_5032539175" evidence="7">
    <location>
        <begin position="24"/>
        <end position="1148"/>
    </location>
</feature>
<evidence type="ECO:0000256" key="1">
    <source>
        <dbReference type="ARBA" id="ARBA00004571"/>
    </source>
</evidence>
<sequence>MTKSLKITIVVIAVALLAGALHAQSVFATLTGIVSDPAQAVIPNAKVTLKNSASGDVRTTMTNSEGYYTFASVPIGTYALTIEASGFQPTKMDGLAFSGSDKRNVDVSMKVGSTSETVEVSSMADIVAPVDSGEKSATLNVKQLQDFSVVGRSAAEFIKIMPGFAIAGTGTENRANFTGETIGINGNGDGGSQSAFNGAYSVNGLPGGSLDITADGAHVSDPGCNCATPVNPNTDMIQEFKVLTSNFGAENQKGPAVVSSVAKSGGRDFHGGTYLYARHYAMNANDWLNNRLGLPKPENRYFFPGGNISGPVLIPGTNFNKNRDKLFFFAGYEYYAQKLDTGVLRATVPTAGMRTGNFSPSELAGLGKITSSGGPPQQITDPTIPGGIIPASMLDKGGQALMNLLPKANADPNSNGGYNYVQQINFNQNSNQFMTRVDYSISDSTKLFVRYNRQWENQQFPVGLWWRNGNQVPYPTPVIGKNSSDSISASLTHVFSPTLTNELVVAYTSIKFPNVFEDPSKVDRANVGYPYKGLWKNGVAQIPSFTGWGGEMATVLNPGGFEVGGSRGLFADKYLPTISDNVSKVWGTHTVKFGAFYEYIRNNQPANGNTNGQISYSNTAVNSSGSVYGDMILGRVGGYNEQSFNRLNDISYTTFEAFAQDSWKVNRRFTLEYGLRISHFGPWSDRTGAGYSIFDINRYNSNAPALDYSGFFWHSRDKNVPLSGFPSRALYYAPRVGGAFDLFGSGKTVLRGGWGRYYFHSAQFTSGLDVSAGVKAYSFPNPTTLAAIDAYTPGLGDRLGAQAVDSLDDQSPWSDSYSFTISQRTPFSGLLELAYVGNRSGALLNTGGPGNNLNAVPAGALLRAGVGDPNAAAYDSFRPIAGFQDLRINTHGLYQNYNSFQATWLRTKGRYNLNLNYTYGKSLGITGNYDEFNQRNNYGLMPGDRRQLFNAAYSVEVGNLLKGNKLAGGVVNGWQISGIAQVQSGINDLANTSYNFSMDTAGYKLGSGYNLSARSINGTDSIALRPTYTCPGNSGLGPHQFVNGNCFALPTGPGGNGPTIGPGIYGPAFMNFDLGLFKNFQLSESKKIQIRFNGYNFLNHPLYTFVNGSNNLKLIYDPNTGKISNPNFGITTEKQGRRIVQVAIKFYF</sequence>
<dbReference type="EMBL" id="CP063849">
    <property type="protein sequence ID" value="QOY86881.1"/>
    <property type="molecule type" value="Genomic_DNA"/>
</dbReference>
<proteinExistence type="predicted"/>
<keyword evidence="4" id="KW-0812">Transmembrane</keyword>
<dbReference type="Pfam" id="PF13620">
    <property type="entry name" value="CarboxypepD_reg"/>
    <property type="match status" value="1"/>
</dbReference>
<dbReference type="InterPro" id="IPR057601">
    <property type="entry name" value="Oar-like_b-barrel"/>
</dbReference>
<dbReference type="RefSeq" id="WP_194448550.1">
    <property type="nucleotide sequence ID" value="NZ_CP063849.1"/>
</dbReference>
<accession>A0A7S7NNJ6</accession>
<feature type="domain" description="TonB-dependent transporter Oar-like beta-barrel" evidence="8">
    <location>
        <begin position="261"/>
        <end position="1141"/>
    </location>
</feature>
<keyword evidence="7" id="KW-0732">Signal</keyword>
<dbReference type="SUPFAM" id="SSF56935">
    <property type="entry name" value="Porins"/>
    <property type="match status" value="1"/>
</dbReference>
<feature type="signal peptide" evidence="7">
    <location>
        <begin position="1"/>
        <end position="23"/>
    </location>
</feature>
<dbReference type="GO" id="GO:0009279">
    <property type="term" value="C:cell outer membrane"/>
    <property type="evidence" value="ECO:0007669"/>
    <property type="project" value="UniProtKB-SubCell"/>
</dbReference>
<keyword evidence="10" id="KW-1185">Reference proteome</keyword>
<keyword evidence="2" id="KW-0813">Transport</keyword>
<dbReference type="InterPro" id="IPR036942">
    <property type="entry name" value="Beta-barrel_TonB_sf"/>
</dbReference>
<keyword evidence="9" id="KW-0645">Protease</keyword>
<evidence type="ECO:0000256" key="5">
    <source>
        <dbReference type="ARBA" id="ARBA00023136"/>
    </source>
</evidence>
<evidence type="ECO:0000256" key="2">
    <source>
        <dbReference type="ARBA" id="ARBA00022448"/>
    </source>
</evidence>
<dbReference type="GO" id="GO:0015344">
    <property type="term" value="F:siderophore uptake transmembrane transporter activity"/>
    <property type="evidence" value="ECO:0007669"/>
    <property type="project" value="TreeGrafter"/>
</dbReference>
<evidence type="ECO:0000313" key="9">
    <source>
        <dbReference type="EMBL" id="QOY86881.1"/>
    </source>
</evidence>
<evidence type="ECO:0000259" key="8">
    <source>
        <dbReference type="Pfam" id="PF25183"/>
    </source>
</evidence>
<organism evidence="9 10">
    <name type="scientific">Paludibaculum fermentans</name>
    <dbReference type="NCBI Taxonomy" id="1473598"/>
    <lineage>
        <taxon>Bacteria</taxon>
        <taxon>Pseudomonadati</taxon>
        <taxon>Acidobacteriota</taxon>
        <taxon>Terriglobia</taxon>
        <taxon>Bryobacterales</taxon>
        <taxon>Bryobacteraceae</taxon>
        <taxon>Paludibaculum</taxon>
    </lineage>
</organism>
<reference evidence="9 10" key="1">
    <citation type="submission" date="2020-10" db="EMBL/GenBank/DDBJ databases">
        <title>Complete genome sequence of Paludibaculum fermentans P105T, a facultatively anaerobic acidobacterium capable of dissimilatory Fe(III) reduction.</title>
        <authorList>
            <person name="Dedysh S.N."/>
            <person name="Beletsky A.V."/>
            <person name="Kulichevskaya I.S."/>
            <person name="Mardanov A.V."/>
            <person name="Ravin N.V."/>
        </authorList>
    </citation>
    <scope>NUCLEOTIDE SEQUENCE [LARGE SCALE GENOMIC DNA]</scope>
    <source>
        <strain evidence="9 10">P105</strain>
    </source>
</reference>
<dbReference type="InterPro" id="IPR008969">
    <property type="entry name" value="CarboxyPept-like_regulatory"/>
</dbReference>
<evidence type="ECO:0000313" key="10">
    <source>
        <dbReference type="Proteomes" id="UP000593892"/>
    </source>
</evidence>
<dbReference type="InterPro" id="IPR039426">
    <property type="entry name" value="TonB-dep_rcpt-like"/>
</dbReference>
<dbReference type="Pfam" id="PF25183">
    <property type="entry name" value="OMP_b-brl_4"/>
    <property type="match status" value="1"/>
</dbReference>
<dbReference type="SUPFAM" id="SSF49464">
    <property type="entry name" value="Carboxypeptidase regulatory domain-like"/>
    <property type="match status" value="1"/>
</dbReference>
<dbReference type="PANTHER" id="PTHR30069">
    <property type="entry name" value="TONB-DEPENDENT OUTER MEMBRANE RECEPTOR"/>
    <property type="match status" value="1"/>
</dbReference>
<evidence type="ECO:0000256" key="4">
    <source>
        <dbReference type="ARBA" id="ARBA00022692"/>
    </source>
</evidence>
<dbReference type="AlphaFoldDB" id="A0A7S7NNJ6"/>
<keyword evidence="9" id="KW-0121">Carboxypeptidase</keyword>
<dbReference type="Gene3D" id="2.40.170.20">
    <property type="entry name" value="TonB-dependent receptor, beta-barrel domain"/>
    <property type="match status" value="1"/>
</dbReference>
<keyword evidence="6" id="KW-0998">Cell outer membrane</keyword>
<dbReference type="Proteomes" id="UP000593892">
    <property type="component" value="Chromosome"/>
</dbReference>
<evidence type="ECO:0000256" key="6">
    <source>
        <dbReference type="ARBA" id="ARBA00023237"/>
    </source>
</evidence>